<comment type="similarity">
    <text evidence="2">Belongs to the binding-protein-dependent transport system permease family. CysTW subfamily.</text>
</comment>
<evidence type="ECO:0000256" key="3">
    <source>
        <dbReference type="ARBA" id="ARBA00022448"/>
    </source>
</evidence>
<comment type="subcellular location">
    <subcellularLocation>
        <location evidence="1 8">Cell membrane</location>
        <topology evidence="1 8">Multi-pass membrane protein</topology>
    </subcellularLocation>
</comment>
<dbReference type="STRING" id="51670.SAMN04488557_2319"/>
<feature type="transmembrane region" description="Helical" evidence="8">
    <location>
        <begin position="208"/>
        <end position="237"/>
    </location>
</feature>
<dbReference type="PANTHER" id="PTHR42929:SF1">
    <property type="entry name" value="INNER MEMBRANE ABC TRANSPORTER PERMEASE PROTEIN YDCU-RELATED"/>
    <property type="match status" value="1"/>
</dbReference>
<sequence length="297" mass="32459">MTAEADIVPSRSKVSAALPSIPWLMLPTLVFIVVAFGWPLLYLLRMSFNEHPAGGIYVEAWSLRNYLVVLTEPNMLAVIGRTIYISLVTAVVTVVAAFFFAQYVWLREGSNKLMLLAIAIAPMLISEVSVIIGWRMFFPSNGLLSYTLISTGLSDQKVNLLGTQIAAVVGLSYISISYCFFSILSVLNGIDRNLLTASADLGASPLRTFFTVLLPLSKGGIAAAFTQAFVFTMGIYATTNALGPDSLWTMPYEIQLQMLTRRNWPMAAAISVVLIAIIATTALVTQWLRHRKASSHA</sequence>
<dbReference type="OrthoDB" id="7931186at2"/>
<gene>
    <name evidence="10" type="ORF">SAMN04488557_2319</name>
</gene>
<dbReference type="PROSITE" id="PS50928">
    <property type="entry name" value="ABC_TM1"/>
    <property type="match status" value="1"/>
</dbReference>
<keyword evidence="3 8" id="KW-0813">Transport</keyword>
<evidence type="ECO:0000256" key="8">
    <source>
        <dbReference type="RuleBase" id="RU363032"/>
    </source>
</evidence>
<evidence type="ECO:0000256" key="2">
    <source>
        <dbReference type="ARBA" id="ARBA00007069"/>
    </source>
</evidence>
<feature type="transmembrane region" description="Helical" evidence="8">
    <location>
        <begin position="83"/>
        <end position="106"/>
    </location>
</feature>
<dbReference type="GO" id="GO:0005886">
    <property type="term" value="C:plasma membrane"/>
    <property type="evidence" value="ECO:0007669"/>
    <property type="project" value="UniProtKB-SubCell"/>
</dbReference>
<accession>A0A1I7NIC0</accession>
<dbReference type="GO" id="GO:0055085">
    <property type="term" value="P:transmembrane transport"/>
    <property type="evidence" value="ECO:0007669"/>
    <property type="project" value="InterPro"/>
</dbReference>
<keyword evidence="11" id="KW-1185">Reference proteome</keyword>
<evidence type="ECO:0000256" key="6">
    <source>
        <dbReference type="ARBA" id="ARBA00022989"/>
    </source>
</evidence>
<keyword evidence="5 8" id="KW-0812">Transmembrane</keyword>
<name>A0A1I7NIC0_9HYPH</name>
<feature type="transmembrane region" description="Helical" evidence="8">
    <location>
        <begin position="165"/>
        <end position="187"/>
    </location>
</feature>
<evidence type="ECO:0000313" key="11">
    <source>
        <dbReference type="Proteomes" id="UP000199423"/>
    </source>
</evidence>
<evidence type="ECO:0000256" key="1">
    <source>
        <dbReference type="ARBA" id="ARBA00004651"/>
    </source>
</evidence>
<feature type="transmembrane region" description="Helical" evidence="8">
    <location>
        <begin position="21"/>
        <end position="44"/>
    </location>
</feature>
<evidence type="ECO:0000259" key="9">
    <source>
        <dbReference type="PROSITE" id="PS50928"/>
    </source>
</evidence>
<feature type="transmembrane region" description="Helical" evidence="8">
    <location>
        <begin position="113"/>
        <end position="137"/>
    </location>
</feature>
<dbReference type="EMBL" id="FPCH01000002">
    <property type="protein sequence ID" value="SFV34421.1"/>
    <property type="molecule type" value="Genomic_DNA"/>
</dbReference>
<evidence type="ECO:0000256" key="7">
    <source>
        <dbReference type="ARBA" id="ARBA00023136"/>
    </source>
</evidence>
<evidence type="ECO:0000256" key="5">
    <source>
        <dbReference type="ARBA" id="ARBA00022692"/>
    </source>
</evidence>
<dbReference type="PANTHER" id="PTHR42929">
    <property type="entry name" value="INNER MEMBRANE ABC TRANSPORTER PERMEASE PROTEIN YDCU-RELATED-RELATED"/>
    <property type="match status" value="1"/>
</dbReference>
<evidence type="ECO:0000256" key="4">
    <source>
        <dbReference type="ARBA" id="ARBA00022475"/>
    </source>
</evidence>
<dbReference type="Proteomes" id="UP000199423">
    <property type="component" value="Unassembled WGS sequence"/>
</dbReference>
<proteinExistence type="inferred from homology"/>
<dbReference type="CDD" id="cd06261">
    <property type="entry name" value="TM_PBP2"/>
    <property type="match status" value="1"/>
</dbReference>
<dbReference type="InterPro" id="IPR035906">
    <property type="entry name" value="MetI-like_sf"/>
</dbReference>
<reference evidence="11" key="1">
    <citation type="submission" date="2016-10" db="EMBL/GenBank/DDBJ databases">
        <authorList>
            <person name="Varghese N."/>
            <person name="Submissions S."/>
        </authorList>
    </citation>
    <scope>NUCLEOTIDE SEQUENCE [LARGE SCALE GENOMIC DNA]</scope>
    <source>
        <strain evidence="11">DSM 1565</strain>
    </source>
</reference>
<feature type="transmembrane region" description="Helical" evidence="8">
    <location>
        <begin position="266"/>
        <end position="288"/>
    </location>
</feature>
<dbReference type="AlphaFoldDB" id="A0A1I7NIC0"/>
<organism evidence="10 11">
    <name type="scientific">Hyphomicrobium facile</name>
    <dbReference type="NCBI Taxonomy" id="51670"/>
    <lineage>
        <taxon>Bacteria</taxon>
        <taxon>Pseudomonadati</taxon>
        <taxon>Pseudomonadota</taxon>
        <taxon>Alphaproteobacteria</taxon>
        <taxon>Hyphomicrobiales</taxon>
        <taxon>Hyphomicrobiaceae</taxon>
        <taxon>Hyphomicrobium</taxon>
    </lineage>
</organism>
<evidence type="ECO:0000313" key="10">
    <source>
        <dbReference type="EMBL" id="SFV34421.1"/>
    </source>
</evidence>
<dbReference type="Gene3D" id="1.10.3720.10">
    <property type="entry name" value="MetI-like"/>
    <property type="match status" value="1"/>
</dbReference>
<keyword evidence="7 8" id="KW-0472">Membrane</keyword>
<feature type="domain" description="ABC transmembrane type-1" evidence="9">
    <location>
        <begin position="79"/>
        <end position="285"/>
    </location>
</feature>
<protein>
    <submittedName>
        <fullName evidence="10">Putative spermidine/putrescine transport system permease protein</fullName>
    </submittedName>
</protein>
<dbReference type="InterPro" id="IPR000515">
    <property type="entry name" value="MetI-like"/>
</dbReference>
<keyword evidence="6 8" id="KW-1133">Transmembrane helix</keyword>
<dbReference type="Pfam" id="PF00528">
    <property type="entry name" value="BPD_transp_1"/>
    <property type="match status" value="1"/>
</dbReference>
<dbReference type="SUPFAM" id="SSF161098">
    <property type="entry name" value="MetI-like"/>
    <property type="match status" value="1"/>
</dbReference>
<keyword evidence="4" id="KW-1003">Cell membrane</keyword>